<evidence type="ECO:0000256" key="9">
    <source>
        <dbReference type="RuleBase" id="RU000436"/>
    </source>
</evidence>
<gene>
    <name evidence="12" type="primary">IFNA</name>
</gene>
<name>A0A3G3C0R0_COLLI</name>
<evidence type="ECO:0000256" key="3">
    <source>
        <dbReference type="ARBA" id="ARBA00011033"/>
    </source>
</evidence>
<dbReference type="SUPFAM" id="SSF47266">
    <property type="entry name" value="4-helical cytokines"/>
    <property type="match status" value="1"/>
</dbReference>
<evidence type="ECO:0000256" key="4">
    <source>
        <dbReference type="ARBA" id="ARBA00022514"/>
    </source>
</evidence>
<dbReference type="GO" id="GO:0005125">
    <property type="term" value="F:cytokine activity"/>
    <property type="evidence" value="ECO:0007669"/>
    <property type="project" value="UniProtKB-KW"/>
</dbReference>
<dbReference type="GO" id="GO:0005126">
    <property type="term" value="F:cytokine receptor binding"/>
    <property type="evidence" value="ECO:0007669"/>
    <property type="project" value="InterPro"/>
</dbReference>
<evidence type="ECO:0000313" key="12">
    <source>
        <dbReference type="EMBL" id="AYP70206.1"/>
    </source>
</evidence>
<dbReference type="Gene3D" id="1.20.1250.10">
    <property type="match status" value="1"/>
</dbReference>
<dbReference type="PANTHER" id="PTHR11691">
    <property type="entry name" value="TYPE I INTERFERON"/>
    <property type="match status" value="1"/>
</dbReference>
<dbReference type="GO" id="GO:0006955">
    <property type="term" value="P:immune response"/>
    <property type="evidence" value="ECO:0007669"/>
    <property type="project" value="UniProtKB-ARBA"/>
</dbReference>
<organism evidence="12">
    <name type="scientific">Columba livia</name>
    <name type="common">Rock dove</name>
    <dbReference type="NCBI Taxonomy" id="8932"/>
    <lineage>
        <taxon>Eukaryota</taxon>
        <taxon>Metazoa</taxon>
        <taxon>Chordata</taxon>
        <taxon>Craniata</taxon>
        <taxon>Vertebrata</taxon>
        <taxon>Euteleostomi</taxon>
        <taxon>Archelosauria</taxon>
        <taxon>Archosauria</taxon>
        <taxon>Dinosauria</taxon>
        <taxon>Saurischia</taxon>
        <taxon>Theropoda</taxon>
        <taxon>Coelurosauria</taxon>
        <taxon>Aves</taxon>
        <taxon>Neognathae</taxon>
        <taxon>Neoaves</taxon>
        <taxon>Columbimorphae</taxon>
        <taxon>Columbiformes</taxon>
        <taxon>Columbidae</taxon>
        <taxon>Columba</taxon>
    </lineage>
</organism>
<evidence type="ECO:0000256" key="1">
    <source>
        <dbReference type="ARBA" id="ARBA00002718"/>
    </source>
</evidence>
<feature type="compositionally biased region" description="Polar residues" evidence="10">
    <location>
        <begin position="207"/>
        <end position="220"/>
    </location>
</feature>
<comment type="subcellular location">
    <subcellularLocation>
        <location evidence="2">Secreted</location>
    </subcellularLocation>
</comment>
<feature type="region of interest" description="Disordered" evidence="10">
    <location>
        <begin position="194"/>
        <end position="240"/>
    </location>
</feature>
<evidence type="ECO:0000256" key="7">
    <source>
        <dbReference type="ARBA" id="ARBA00023118"/>
    </source>
</evidence>
<feature type="chain" id="PRO_5018269424" evidence="11">
    <location>
        <begin position="31"/>
        <end position="240"/>
    </location>
</feature>
<evidence type="ECO:0000256" key="8">
    <source>
        <dbReference type="ARBA" id="ARBA00023157"/>
    </source>
</evidence>
<evidence type="ECO:0000256" key="10">
    <source>
        <dbReference type="SAM" id="MobiDB-lite"/>
    </source>
</evidence>
<dbReference type="EMBL" id="MG833835">
    <property type="protein sequence ID" value="AYP70206.1"/>
    <property type="molecule type" value="Genomic_DNA"/>
</dbReference>
<dbReference type="GO" id="GO:0051607">
    <property type="term" value="P:defense response to virus"/>
    <property type="evidence" value="ECO:0007669"/>
    <property type="project" value="UniProtKB-KW"/>
</dbReference>
<sequence length="240" mass="27171">MAAPHTPRPRLPHGAPALLLLLTALAAATACHHLRPRHATFPWDSLQLLRAMAPSPTQPCHHQHAPSFPDTLLNTPRSQQPAAALTILQHLLQILSSNSIPQHWHNQAREHLLNSLHHHSQQLQQCLTPNRMLFRTQGPRNLLLTIHKYFGDIQDFLRTHNHSACAWDHVRLQAHICFQYMDQLLGQVKSQSAPALHQTRLRPTPIPSQHQRLQTEQRPQQPGLGSLSTAPRQEPTATRE</sequence>
<evidence type="ECO:0000256" key="5">
    <source>
        <dbReference type="ARBA" id="ARBA00022525"/>
    </source>
</evidence>
<keyword evidence="7 9" id="KW-0051">Antiviral defense</keyword>
<keyword evidence="4 9" id="KW-0202">Cytokine</keyword>
<reference evidence="12" key="1">
    <citation type="submission" date="2018-01" db="EMBL/GenBank/DDBJ databases">
        <authorList>
            <person name="Li S."/>
            <person name="Zhao H."/>
            <person name="Wang Y."/>
            <person name="Xing M."/>
        </authorList>
    </citation>
    <scope>NUCLEOTIDE SEQUENCE</scope>
    <source>
        <tissue evidence="12">Heart</tissue>
    </source>
</reference>
<keyword evidence="5" id="KW-0964">Secreted</keyword>
<dbReference type="AlphaFoldDB" id="A0A3G3C0R0"/>
<dbReference type="Pfam" id="PF00143">
    <property type="entry name" value="Interferon"/>
    <property type="match status" value="1"/>
</dbReference>
<protein>
    <submittedName>
        <fullName evidence="12">Interferon alpha</fullName>
    </submittedName>
</protein>
<accession>A0A3G3C0R0</accession>
<dbReference type="SMR" id="A0A3G3C0R0"/>
<dbReference type="PANTHER" id="PTHR11691:SF73">
    <property type="entry name" value="INTERFERON BETA"/>
    <property type="match status" value="1"/>
</dbReference>
<proteinExistence type="inferred from homology"/>
<feature type="signal peptide" evidence="11">
    <location>
        <begin position="1"/>
        <end position="30"/>
    </location>
</feature>
<evidence type="ECO:0000256" key="6">
    <source>
        <dbReference type="ARBA" id="ARBA00022729"/>
    </source>
</evidence>
<keyword evidence="8" id="KW-1015">Disulfide bond</keyword>
<comment type="similarity">
    <text evidence="3 9">Belongs to the alpha/beta interferon family.</text>
</comment>
<dbReference type="InterPro" id="IPR000471">
    <property type="entry name" value="Interferon_alpha/beta/delta"/>
</dbReference>
<comment type="function">
    <text evidence="1">Has antiviral activities.</text>
</comment>
<evidence type="ECO:0000256" key="11">
    <source>
        <dbReference type="SAM" id="SignalP"/>
    </source>
</evidence>
<dbReference type="SMART" id="SM00076">
    <property type="entry name" value="IFabd"/>
    <property type="match status" value="1"/>
</dbReference>
<dbReference type="PROSITE" id="PS00252">
    <property type="entry name" value="INTERFERON_A_B_D"/>
    <property type="match status" value="1"/>
</dbReference>
<evidence type="ECO:0000256" key="2">
    <source>
        <dbReference type="ARBA" id="ARBA00004613"/>
    </source>
</evidence>
<dbReference type="GO" id="GO:0005615">
    <property type="term" value="C:extracellular space"/>
    <property type="evidence" value="ECO:0007669"/>
    <property type="project" value="UniProtKB-KW"/>
</dbReference>
<keyword evidence="6 11" id="KW-0732">Signal</keyword>
<dbReference type="InterPro" id="IPR009079">
    <property type="entry name" value="4_helix_cytokine-like_core"/>
</dbReference>